<keyword evidence="1" id="KW-0175">Coiled coil</keyword>
<dbReference type="AlphaFoldDB" id="A0A9P1GB57"/>
<reference evidence="3" key="1">
    <citation type="submission" date="2022-10" db="EMBL/GenBank/DDBJ databases">
        <authorList>
            <person name="Chen Y."/>
            <person name="Dougan E. K."/>
            <person name="Chan C."/>
            <person name="Rhodes N."/>
            <person name="Thang M."/>
        </authorList>
    </citation>
    <scope>NUCLEOTIDE SEQUENCE</scope>
</reference>
<organism evidence="3">
    <name type="scientific">Cladocopium goreaui</name>
    <dbReference type="NCBI Taxonomy" id="2562237"/>
    <lineage>
        <taxon>Eukaryota</taxon>
        <taxon>Sar</taxon>
        <taxon>Alveolata</taxon>
        <taxon>Dinophyceae</taxon>
        <taxon>Suessiales</taxon>
        <taxon>Symbiodiniaceae</taxon>
        <taxon>Cladocopium</taxon>
    </lineage>
</organism>
<keyword evidence="5" id="KW-1185">Reference proteome</keyword>
<evidence type="ECO:0000256" key="1">
    <source>
        <dbReference type="ARBA" id="ARBA00023054"/>
    </source>
</evidence>
<dbReference type="InterPro" id="IPR025066">
    <property type="entry name" value="CCDC174-like"/>
</dbReference>
<evidence type="ECO:0000313" key="5">
    <source>
        <dbReference type="Proteomes" id="UP001152797"/>
    </source>
</evidence>
<dbReference type="PANTHER" id="PTHR15885:SF1">
    <property type="entry name" value="COILED-COIL DOMAIN-CONTAINING PROTEIN 174"/>
    <property type="match status" value="1"/>
</dbReference>
<evidence type="ECO:0000256" key="2">
    <source>
        <dbReference type="SAM" id="MobiDB-lite"/>
    </source>
</evidence>
<gene>
    <name evidence="3" type="ORF">C1SCF055_LOCUS30122</name>
</gene>
<comment type="caution">
    <text evidence="3">The sequence shown here is derived from an EMBL/GenBank/DDBJ whole genome shotgun (WGS) entry which is preliminary data.</text>
</comment>
<dbReference type="Proteomes" id="UP001152797">
    <property type="component" value="Unassembled WGS sequence"/>
</dbReference>
<evidence type="ECO:0000313" key="3">
    <source>
        <dbReference type="EMBL" id="CAI4004330.1"/>
    </source>
</evidence>
<dbReference type="OrthoDB" id="366276at2759"/>
<accession>A0A9P1GB57</accession>
<sequence>MSLGWLTESSLIPKEPKEIGGVSTSSLLNLQAVVYDREQRGNVPSAKRRKAVAEAKARNDGVDARNARDEQQQDAKERPDLVRTRLEEKAKRYDALASGAAGTDKDEPLVDFDRKRAQGLLPPAKELENSTPAQENHEVCSSEPAIPTAKQTAGPLWASPKKPIPVQTEFRTHFGHWQHGKCLRFQPSRFVGPWERANDMRPVTADYGLLSRSGSAVATAIHGTGWQQQGLKSSDSTFSSRRPSNGSLFSDRGSEEDDVLDPAAMYCTSSEHYGKGSLPSWVNDKKCAKPMSPEASFASSMIKCGIPFDASIRFNKAGDLSDVR</sequence>
<feature type="compositionally biased region" description="Basic and acidic residues" evidence="2">
    <location>
        <begin position="51"/>
        <end position="86"/>
    </location>
</feature>
<name>A0A9P1GB57_9DINO</name>
<dbReference type="EMBL" id="CAMXCT030003413">
    <property type="protein sequence ID" value="CAL4791642.1"/>
    <property type="molecule type" value="Genomic_DNA"/>
</dbReference>
<dbReference type="PANTHER" id="PTHR15885">
    <property type="entry name" value="COILED-COIL DOMAIN-CONTAINING PROTEIN 174"/>
    <property type="match status" value="1"/>
</dbReference>
<dbReference type="EMBL" id="CAMXCT020003413">
    <property type="protein sequence ID" value="CAL1157705.1"/>
    <property type="molecule type" value="Genomic_DNA"/>
</dbReference>
<evidence type="ECO:0000313" key="4">
    <source>
        <dbReference type="EMBL" id="CAL4791642.1"/>
    </source>
</evidence>
<dbReference type="GO" id="GO:0005634">
    <property type="term" value="C:nucleus"/>
    <property type="evidence" value="ECO:0007669"/>
    <property type="project" value="TreeGrafter"/>
</dbReference>
<feature type="region of interest" description="Disordered" evidence="2">
    <location>
        <begin position="1"/>
        <end position="22"/>
    </location>
</feature>
<feature type="compositionally biased region" description="Low complexity" evidence="2">
    <location>
        <begin position="233"/>
        <end position="244"/>
    </location>
</feature>
<protein>
    <submittedName>
        <fullName evidence="4">Uncharacterized protein At4g18257</fullName>
    </submittedName>
</protein>
<reference evidence="4 5" key="2">
    <citation type="submission" date="2024-05" db="EMBL/GenBank/DDBJ databases">
        <authorList>
            <person name="Chen Y."/>
            <person name="Shah S."/>
            <person name="Dougan E. K."/>
            <person name="Thang M."/>
            <person name="Chan C."/>
        </authorList>
    </citation>
    <scope>NUCLEOTIDE SEQUENCE [LARGE SCALE GENOMIC DNA]</scope>
</reference>
<proteinExistence type="predicted"/>
<feature type="region of interest" description="Disordered" evidence="2">
    <location>
        <begin position="228"/>
        <end position="255"/>
    </location>
</feature>
<feature type="region of interest" description="Disordered" evidence="2">
    <location>
        <begin position="36"/>
        <end position="86"/>
    </location>
</feature>
<dbReference type="EMBL" id="CAMXCT010003413">
    <property type="protein sequence ID" value="CAI4004330.1"/>
    <property type="molecule type" value="Genomic_DNA"/>
</dbReference>